<dbReference type="InterPro" id="IPR001353">
    <property type="entry name" value="Proteasome_sua/b"/>
</dbReference>
<evidence type="ECO:0000313" key="4">
    <source>
        <dbReference type="Proteomes" id="UP000479710"/>
    </source>
</evidence>
<dbReference type="Pfam" id="PF00227">
    <property type="entry name" value="Proteasome"/>
    <property type="match status" value="1"/>
</dbReference>
<accession>A0A6G1DT10</accession>
<dbReference type="InterPro" id="IPR029055">
    <property type="entry name" value="Ntn_hydrolases_N"/>
</dbReference>
<dbReference type="OrthoDB" id="268428at2759"/>
<evidence type="ECO:0000256" key="1">
    <source>
        <dbReference type="ARBA" id="ARBA00026071"/>
    </source>
</evidence>
<name>A0A6G1DT10_9ORYZ</name>
<dbReference type="Gene3D" id="3.60.20.10">
    <property type="entry name" value="Glutamine Phosphoribosylpyrophosphate, subunit 1, domain 1"/>
    <property type="match status" value="1"/>
</dbReference>
<proteinExistence type="predicted"/>
<dbReference type="GO" id="GO:0051603">
    <property type="term" value="P:proteolysis involved in protein catabolic process"/>
    <property type="evidence" value="ECO:0007669"/>
    <property type="project" value="InterPro"/>
</dbReference>
<feature type="compositionally biased region" description="Polar residues" evidence="2">
    <location>
        <begin position="121"/>
        <end position="130"/>
    </location>
</feature>
<comment type="subunit">
    <text evidence="1">The 26S proteasome consists of a 20S proteasome core and two 19S regulatory subunits. The 20S proteasome core is composed of 28 subunits that are arranged in four stacked rings, resulting in a barrel-shaped structure. The two end rings are each formed by seven alpha subunits, and the two central rings are each formed by seven beta subunits. The catalytic chamber with the active sites is on the inside of the barrel.</text>
</comment>
<feature type="region of interest" description="Disordered" evidence="2">
    <location>
        <begin position="89"/>
        <end position="130"/>
    </location>
</feature>
<feature type="compositionally biased region" description="Basic and acidic residues" evidence="2">
    <location>
        <begin position="89"/>
        <end position="98"/>
    </location>
</feature>
<evidence type="ECO:0000256" key="2">
    <source>
        <dbReference type="SAM" id="MobiDB-lite"/>
    </source>
</evidence>
<protein>
    <submittedName>
        <fullName evidence="3">Uncharacterized protein</fullName>
    </submittedName>
</protein>
<sequence length="164" mass="17442">MVAGYDEGIGASIYCVGPSSPLRRVENGALGCGSSLCAAVMDRHYRAGMTVREAVAVVDKCIRELRRLGSVSFMIKIVDKDGAREYARRTLSHRDRGTSHGSASPERSSGSRDGDGARSSPTLQQHSSSPALQLEHFKGAGRPARSPAVSGCNGIWIVREAQAI</sequence>
<gene>
    <name evidence="3" type="ORF">E2562_036742</name>
</gene>
<reference evidence="3 4" key="1">
    <citation type="submission" date="2019-11" db="EMBL/GenBank/DDBJ databases">
        <title>Whole genome sequence of Oryza granulata.</title>
        <authorList>
            <person name="Li W."/>
        </authorList>
    </citation>
    <scope>NUCLEOTIDE SEQUENCE [LARGE SCALE GENOMIC DNA]</scope>
    <source>
        <strain evidence="4">cv. Menghai</strain>
        <tissue evidence="3">Leaf</tissue>
    </source>
</reference>
<dbReference type="Proteomes" id="UP000479710">
    <property type="component" value="Unassembled WGS sequence"/>
</dbReference>
<comment type="caution">
    <text evidence="3">The sequence shown here is derived from an EMBL/GenBank/DDBJ whole genome shotgun (WGS) entry which is preliminary data.</text>
</comment>
<keyword evidence="4" id="KW-1185">Reference proteome</keyword>
<evidence type="ECO:0000313" key="3">
    <source>
        <dbReference type="EMBL" id="KAF0915556.1"/>
    </source>
</evidence>
<dbReference type="EMBL" id="SPHZ02000006">
    <property type="protein sequence ID" value="KAF0915556.1"/>
    <property type="molecule type" value="Genomic_DNA"/>
</dbReference>
<dbReference type="GO" id="GO:0005839">
    <property type="term" value="C:proteasome core complex"/>
    <property type="evidence" value="ECO:0007669"/>
    <property type="project" value="InterPro"/>
</dbReference>
<dbReference type="AlphaFoldDB" id="A0A6G1DT10"/>
<organism evidence="3 4">
    <name type="scientific">Oryza meyeriana var. granulata</name>
    <dbReference type="NCBI Taxonomy" id="110450"/>
    <lineage>
        <taxon>Eukaryota</taxon>
        <taxon>Viridiplantae</taxon>
        <taxon>Streptophyta</taxon>
        <taxon>Embryophyta</taxon>
        <taxon>Tracheophyta</taxon>
        <taxon>Spermatophyta</taxon>
        <taxon>Magnoliopsida</taxon>
        <taxon>Liliopsida</taxon>
        <taxon>Poales</taxon>
        <taxon>Poaceae</taxon>
        <taxon>BOP clade</taxon>
        <taxon>Oryzoideae</taxon>
        <taxon>Oryzeae</taxon>
        <taxon>Oryzinae</taxon>
        <taxon>Oryza</taxon>
        <taxon>Oryza meyeriana</taxon>
    </lineage>
</organism>
<dbReference type="SUPFAM" id="SSF56235">
    <property type="entry name" value="N-terminal nucleophile aminohydrolases (Ntn hydrolases)"/>
    <property type="match status" value="1"/>
</dbReference>